<dbReference type="Pfam" id="PF07388">
    <property type="entry name" value="A-2_8-polyST"/>
    <property type="match status" value="1"/>
</dbReference>
<proteinExistence type="predicted"/>
<dbReference type="EMBL" id="VWSE01000007">
    <property type="protein sequence ID" value="KAB0287450.1"/>
    <property type="molecule type" value="Genomic_DNA"/>
</dbReference>
<dbReference type="AlphaFoldDB" id="A0A5N3QZP8"/>
<dbReference type="GO" id="GO:0016740">
    <property type="term" value="F:transferase activity"/>
    <property type="evidence" value="ECO:0007669"/>
    <property type="project" value="UniProtKB-KW"/>
</dbReference>
<accession>A0A5N3QZP8</accession>
<protein>
    <submittedName>
        <fullName evidence="1">Glycosyltransferase 52 family protein</fullName>
    </submittedName>
</protein>
<dbReference type="Proteomes" id="UP000326789">
    <property type="component" value="Unassembled WGS sequence"/>
</dbReference>
<name>A0A5N3QZP8_9VIBR</name>
<comment type="caution">
    <text evidence="1">The sequence shown here is derived from an EMBL/GenBank/DDBJ whole genome shotgun (WGS) entry which is preliminary data.</text>
</comment>
<organism evidence="1 2">
    <name type="scientific">Vibrio fortis</name>
    <dbReference type="NCBI Taxonomy" id="212667"/>
    <lineage>
        <taxon>Bacteria</taxon>
        <taxon>Pseudomonadati</taxon>
        <taxon>Pseudomonadota</taxon>
        <taxon>Gammaproteobacteria</taxon>
        <taxon>Vibrionales</taxon>
        <taxon>Vibrionaceae</taxon>
        <taxon>Vibrio</taxon>
    </lineage>
</organism>
<gene>
    <name evidence="1" type="ORF">F2P58_13465</name>
</gene>
<keyword evidence="1" id="KW-0808">Transferase</keyword>
<evidence type="ECO:0000313" key="1">
    <source>
        <dbReference type="EMBL" id="KAB0287450.1"/>
    </source>
</evidence>
<sequence>MNLFLVTSPFQYICAEEALNTYKTEDNILLLVNQASEPGITQERKLVTREKWQHIIEIPRTNRSEHVPKAIKKIKSILQGKTLEHFFHAEYSAWRTKLIIKNLPLKKEVYFDDGTLTINEYEELIRPRTPYYRPRFLQDIKIRFYGCQPIGKLKQSSNLELFTIFNIKDSDHKIVKNDLSILKERFTIRNLYNEAAPIGFIGQGAIGHKRRKTIEQYVSELEFFINNHGKEIIYFPHRTESEELKSRISQLKGVKYHYSSLPLEAELLAENIQLSGLVGITSTVQFTSKILFPEMPIYNLNSKNKVKALTEQNRLRQERIRDCFSALGISDITI</sequence>
<reference evidence="1 2" key="1">
    <citation type="submission" date="2019-09" db="EMBL/GenBank/DDBJ databases">
        <title>Whole genome sequence of Vibrio fortis.</title>
        <authorList>
            <person name="Das S.K."/>
        </authorList>
    </citation>
    <scope>NUCLEOTIDE SEQUENCE [LARGE SCALE GENOMIC DNA]</scope>
    <source>
        <strain evidence="1 2">AN60</strain>
    </source>
</reference>
<dbReference type="InterPro" id="IPR010866">
    <property type="entry name" value="A-2_8-polyST"/>
</dbReference>
<dbReference type="RefSeq" id="WP_150870409.1">
    <property type="nucleotide sequence ID" value="NZ_VWSE01000007.1"/>
</dbReference>
<evidence type="ECO:0000313" key="2">
    <source>
        <dbReference type="Proteomes" id="UP000326789"/>
    </source>
</evidence>